<reference evidence="15" key="1">
    <citation type="submission" date="2017-02" db="UniProtKB">
        <authorList>
            <consortium name="WormBaseParasite"/>
        </authorList>
    </citation>
    <scope>IDENTIFICATION</scope>
</reference>
<evidence type="ECO:0000256" key="5">
    <source>
        <dbReference type="ARBA" id="ARBA00022989"/>
    </source>
</evidence>
<keyword evidence="5 12" id="KW-1133">Transmembrane helix</keyword>
<dbReference type="GO" id="GO:0005272">
    <property type="term" value="F:sodium channel activity"/>
    <property type="evidence" value="ECO:0007669"/>
    <property type="project" value="UniProtKB-KW"/>
</dbReference>
<evidence type="ECO:0000256" key="4">
    <source>
        <dbReference type="ARBA" id="ARBA00022692"/>
    </source>
</evidence>
<evidence type="ECO:0000313" key="13">
    <source>
        <dbReference type="EMBL" id="VDO14051.1"/>
    </source>
</evidence>
<keyword evidence="14" id="KW-1185">Reference proteome</keyword>
<evidence type="ECO:0000256" key="8">
    <source>
        <dbReference type="ARBA" id="ARBA00023136"/>
    </source>
</evidence>
<name>A0A0R3TY47_RODNA</name>
<comment type="similarity">
    <text evidence="11">Belongs to the amiloride-sensitive sodium channel (TC 1.A.6) family.</text>
</comment>
<evidence type="ECO:0000256" key="7">
    <source>
        <dbReference type="ARBA" id="ARBA00023065"/>
    </source>
</evidence>
<sequence length="250" mass="29297">MKTFFILTKYTMASPERPFSMRQAREAEALGYFDKRKPSYLPYYITRHRHLARRRLHHARSKEHALKHIDIRKGWLALFWIVVFLVVMTILCYLLMDILSVYVSHPIATQILTENEPLLFPDVTICPVSPVSYGSNSSLEKLNEIKDYVTQKLKYAGLPTNDKNIEAALLIQLYFISLFPVSNTKLSLYTNFHRLDNLVNCSIFLSNFMSHSAFCTYTRARNSPNDCKGFLNPRHSFYEKSLRKQRKYPQ</sequence>
<evidence type="ECO:0000256" key="10">
    <source>
        <dbReference type="ARBA" id="ARBA00023303"/>
    </source>
</evidence>
<dbReference type="OrthoDB" id="6265222at2759"/>
<dbReference type="STRING" id="102285.A0A0R3TY47"/>
<dbReference type="Pfam" id="PF00858">
    <property type="entry name" value="ASC"/>
    <property type="match status" value="1"/>
</dbReference>
<evidence type="ECO:0000313" key="15">
    <source>
        <dbReference type="WBParaSite" id="HNAJ_0001279401-mRNA-1"/>
    </source>
</evidence>
<keyword evidence="7 11" id="KW-0406">Ion transport</keyword>
<dbReference type="InterPro" id="IPR001873">
    <property type="entry name" value="ENaC"/>
</dbReference>
<dbReference type="EMBL" id="UZAE01014639">
    <property type="protein sequence ID" value="VDO14051.1"/>
    <property type="molecule type" value="Genomic_DNA"/>
</dbReference>
<gene>
    <name evidence="13" type="ORF">HNAJ_LOCUS12770</name>
</gene>
<keyword evidence="9 11" id="KW-0739">Sodium transport</keyword>
<reference evidence="13 14" key="2">
    <citation type="submission" date="2018-11" db="EMBL/GenBank/DDBJ databases">
        <authorList>
            <consortium name="Pathogen Informatics"/>
        </authorList>
    </citation>
    <scope>NUCLEOTIDE SEQUENCE [LARGE SCALE GENOMIC DNA]</scope>
</reference>
<evidence type="ECO:0000256" key="2">
    <source>
        <dbReference type="ARBA" id="ARBA00022448"/>
    </source>
</evidence>
<evidence type="ECO:0000256" key="6">
    <source>
        <dbReference type="ARBA" id="ARBA00023053"/>
    </source>
</evidence>
<dbReference type="AlphaFoldDB" id="A0A0R3TY47"/>
<accession>A0A0R3TY47</accession>
<keyword evidence="4 11" id="KW-0812">Transmembrane</keyword>
<comment type="subcellular location">
    <subcellularLocation>
        <location evidence="1">Membrane</location>
        <topology evidence="1">Multi-pass membrane protein</topology>
    </subcellularLocation>
</comment>
<proteinExistence type="inferred from homology"/>
<protein>
    <submittedName>
        <fullName evidence="15">Amiloride-sensitive sodium channel subunit alpha</fullName>
    </submittedName>
</protein>
<evidence type="ECO:0000256" key="1">
    <source>
        <dbReference type="ARBA" id="ARBA00004141"/>
    </source>
</evidence>
<evidence type="ECO:0000256" key="11">
    <source>
        <dbReference type="RuleBase" id="RU000679"/>
    </source>
</evidence>
<feature type="transmembrane region" description="Helical" evidence="12">
    <location>
        <begin position="75"/>
        <end position="96"/>
    </location>
</feature>
<dbReference type="WBParaSite" id="HNAJ_0001279401-mRNA-1">
    <property type="protein sequence ID" value="HNAJ_0001279401-mRNA-1"/>
    <property type="gene ID" value="HNAJ_0001279401"/>
</dbReference>
<keyword evidence="2 11" id="KW-0813">Transport</keyword>
<dbReference type="Proteomes" id="UP000278807">
    <property type="component" value="Unassembled WGS sequence"/>
</dbReference>
<evidence type="ECO:0000313" key="14">
    <source>
        <dbReference type="Proteomes" id="UP000278807"/>
    </source>
</evidence>
<keyword evidence="8 12" id="KW-0472">Membrane</keyword>
<evidence type="ECO:0000256" key="3">
    <source>
        <dbReference type="ARBA" id="ARBA00022461"/>
    </source>
</evidence>
<evidence type="ECO:0000256" key="12">
    <source>
        <dbReference type="SAM" id="Phobius"/>
    </source>
</evidence>
<dbReference type="GO" id="GO:0016020">
    <property type="term" value="C:membrane"/>
    <property type="evidence" value="ECO:0007669"/>
    <property type="project" value="UniProtKB-SubCell"/>
</dbReference>
<evidence type="ECO:0000256" key="9">
    <source>
        <dbReference type="ARBA" id="ARBA00023201"/>
    </source>
</evidence>
<keyword evidence="6" id="KW-0915">Sodium</keyword>
<organism evidence="15">
    <name type="scientific">Rodentolepis nana</name>
    <name type="common">Dwarf tapeworm</name>
    <name type="synonym">Hymenolepis nana</name>
    <dbReference type="NCBI Taxonomy" id="102285"/>
    <lineage>
        <taxon>Eukaryota</taxon>
        <taxon>Metazoa</taxon>
        <taxon>Spiralia</taxon>
        <taxon>Lophotrochozoa</taxon>
        <taxon>Platyhelminthes</taxon>
        <taxon>Cestoda</taxon>
        <taxon>Eucestoda</taxon>
        <taxon>Cyclophyllidea</taxon>
        <taxon>Hymenolepididae</taxon>
        <taxon>Rodentolepis</taxon>
    </lineage>
</organism>
<keyword evidence="3 11" id="KW-0894">Sodium channel</keyword>
<keyword evidence="10 11" id="KW-0407">Ion channel</keyword>